<name>A0AA36EHF1_LACSI</name>
<keyword evidence="1" id="KW-1133">Transmembrane helix</keyword>
<dbReference type="Pfam" id="PF01992">
    <property type="entry name" value="vATP-synt_AC39"/>
    <property type="match status" value="1"/>
</dbReference>
<dbReference type="AlphaFoldDB" id="A0AA36EHF1"/>
<keyword evidence="1" id="KW-0812">Transmembrane</keyword>
<dbReference type="GO" id="GO:0046961">
    <property type="term" value="F:proton-transporting ATPase activity, rotational mechanism"/>
    <property type="evidence" value="ECO:0007669"/>
    <property type="project" value="InterPro"/>
</dbReference>
<keyword evidence="3" id="KW-1185">Reference proteome</keyword>
<protein>
    <submittedName>
        <fullName evidence="2">Uncharacterized protein</fullName>
    </submittedName>
</protein>
<evidence type="ECO:0000256" key="1">
    <source>
        <dbReference type="SAM" id="Phobius"/>
    </source>
</evidence>
<dbReference type="InterPro" id="IPR002843">
    <property type="entry name" value="ATPase_V0-cplx_csu/dsu"/>
</dbReference>
<keyword evidence="1" id="KW-0472">Membrane</keyword>
<dbReference type="PANTHER" id="PTHR11028">
    <property type="entry name" value="VACUOLAR ATP SYNTHASE SUBUNIT AC39"/>
    <property type="match status" value="1"/>
</dbReference>
<dbReference type="InterPro" id="IPR036079">
    <property type="entry name" value="ATPase_csu/dsu_sf"/>
</dbReference>
<organism evidence="2 3">
    <name type="scientific">Lactuca saligna</name>
    <name type="common">Willowleaf lettuce</name>
    <dbReference type="NCBI Taxonomy" id="75948"/>
    <lineage>
        <taxon>Eukaryota</taxon>
        <taxon>Viridiplantae</taxon>
        <taxon>Streptophyta</taxon>
        <taxon>Embryophyta</taxon>
        <taxon>Tracheophyta</taxon>
        <taxon>Spermatophyta</taxon>
        <taxon>Magnoliopsida</taxon>
        <taxon>eudicotyledons</taxon>
        <taxon>Gunneridae</taxon>
        <taxon>Pentapetalae</taxon>
        <taxon>asterids</taxon>
        <taxon>campanulids</taxon>
        <taxon>Asterales</taxon>
        <taxon>Asteraceae</taxon>
        <taxon>Cichorioideae</taxon>
        <taxon>Cichorieae</taxon>
        <taxon>Lactucinae</taxon>
        <taxon>Lactuca</taxon>
    </lineage>
</organism>
<dbReference type="SUPFAM" id="SSF103486">
    <property type="entry name" value="V-type ATP synthase subunit C"/>
    <property type="match status" value="1"/>
</dbReference>
<sequence length="145" mass="16905">MHELYRLVHVDTPLAPYFSECITSVHLDDMNIEIMINTLYKAYLEDVYQFFQITANRWESGLFILFLVVFAIIVAGYVLKRYKAQLGVENRHLFTSDNAYVNMENEEEPFLEQLSVVEKTVPCFTFLHPQLQVIAILYTRAGGCR</sequence>
<dbReference type="EMBL" id="OX465084">
    <property type="protein sequence ID" value="CAI9296756.1"/>
    <property type="molecule type" value="Genomic_DNA"/>
</dbReference>
<proteinExistence type="predicted"/>
<gene>
    <name evidence="2" type="ORF">LSALG_LOCUS35605</name>
</gene>
<dbReference type="Proteomes" id="UP001177003">
    <property type="component" value="Chromosome 8"/>
</dbReference>
<evidence type="ECO:0000313" key="2">
    <source>
        <dbReference type="EMBL" id="CAI9296756.1"/>
    </source>
</evidence>
<dbReference type="GO" id="GO:0033179">
    <property type="term" value="C:proton-transporting V-type ATPase, V0 domain"/>
    <property type="evidence" value="ECO:0007669"/>
    <property type="project" value="InterPro"/>
</dbReference>
<accession>A0AA36EHF1</accession>
<feature type="transmembrane region" description="Helical" evidence="1">
    <location>
        <begin position="60"/>
        <end position="79"/>
    </location>
</feature>
<dbReference type="InterPro" id="IPR016727">
    <property type="entry name" value="ATPase_V0-cplx_dsu"/>
</dbReference>
<reference evidence="2" key="1">
    <citation type="submission" date="2023-04" db="EMBL/GenBank/DDBJ databases">
        <authorList>
            <person name="Vijverberg K."/>
            <person name="Xiong W."/>
            <person name="Schranz E."/>
        </authorList>
    </citation>
    <scope>NUCLEOTIDE SEQUENCE</scope>
</reference>
<evidence type="ECO:0000313" key="3">
    <source>
        <dbReference type="Proteomes" id="UP001177003"/>
    </source>
</evidence>